<evidence type="ECO:0000313" key="9">
    <source>
        <dbReference type="Proteomes" id="UP000242188"/>
    </source>
</evidence>
<dbReference type="CDD" id="cd07993">
    <property type="entry name" value="LPLAT_DHAPAT-like"/>
    <property type="match status" value="1"/>
</dbReference>
<dbReference type="GO" id="GO:0012505">
    <property type="term" value="C:endomembrane system"/>
    <property type="evidence" value="ECO:0007669"/>
    <property type="project" value="UniProtKB-SubCell"/>
</dbReference>
<evidence type="ECO:0000256" key="1">
    <source>
        <dbReference type="ARBA" id="ARBA00004184"/>
    </source>
</evidence>
<keyword evidence="4" id="KW-0472">Membrane</keyword>
<keyword evidence="5 6" id="KW-0012">Acyltransferase</keyword>
<proteinExistence type="inferred from homology"/>
<accession>A0A210QCY9</accession>
<comment type="caution">
    <text evidence="8">The sequence shown here is derived from an EMBL/GenBank/DDBJ whole genome shotgun (WGS) entry which is preliminary data.</text>
</comment>
<gene>
    <name evidence="8" type="ORF">KP79_PYT10346</name>
</gene>
<dbReference type="GO" id="GO:0016287">
    <property type="term" value="F:glycerone-phosphate O-acyltransferase activity"/>
    <property type="evidence" value="ECO:0007669"/>
    <property type="project" value="TreeGrafter"/>
</dbReference>
<reference evidence="8 9" key="1">
    <citation type="journal article" date="2017" name="Nat. Ecol. Evol.">
        <title>Scallop genome provides insights into evolution of bilaterian karyotype and development.</title>
        <authorList>
            <person name="Wang S."/>
            <person name="Zhang J."/>
            <person name="Jiao W."/>
            <person name="Li J."/>
            <person name="Xun X."/>
            <person name="Sun Y."/>
            <person name="Guo X."/>
            <person name="Huan P."/>
            <person name="Dong B."/>
            <person name="Zhang L."/>
            <person name="Hu X."/>
            <person name="Sun X."/>
            <person name="Wang J."/>
            <person name="Zhao C."/>
            <person name="Wang Y."/>
            <person name="Wang D."/>
            <person name="Huang X."/>
            <person name="Wang R."/>
            <person name="Lv J."/>
            <person name="Li Y."/>
            <person name="Zhang Z."/>
            <person name="Liu B."/>
            <person name="Lu W."/>
            <person name="Hui Y."/>
            <person name="Liang J."/>
            <person name="Zhou Z."/>
            <person name="Hou R."/>
            <person name="Li X."/>
            <person name="Liu Y."/>
            <person name="Li H."/>
            <person name="Ning X."/>
            <person name="Lin Y."/>
            <person name="Zhao L."/>
            <person name="Xing Q."/>
            <person name="Dou J."/>
            <person name="Li Y."/>
            <person name="Mao J."/>
            <person name="Guo H."/>
            <person name="Dou H."/>
            <person name="Li T."/>
            <person name="Mu C."/>
            <person name="Jiang W."/>
            <person name="Fu Q."/>
            <person name="Fu X."/>
            <person name="Miao Y."/>
            <person name="Liu J."/>
            <person name="Yu Q."/>
            <person name="Li R."/>
            <person name="Liao H."/>
            <person name="Li X."/>
            <person name="Kong Y."/>
            <person name="Jiang Z."/>
            <person name="Chourrout D."/>
            <person name="Li R."/>
            <person name="Bao Z."/>
        </authorList>
    </citation>
    <scope>NUCLEOTIDE SEQUENCE [LARGE SCALE GENOMIC DNA]</scope>
    <source>
        <strain evidence="8 9">PY_sf001</strain>
    </source>
</reference>
<dbReference type="InterPro" id="IPR022284">
    <property type="entry name" value="GPAT/DHAPAT"/>
</dbReference>
<evidence type="ECO:0000256" key="3">
    <source>
        <dbReference type="ARBA" id="ARBA00022679"/>
    </source>
</evidence>
<feature type="domain" description="Phospholipid/glycerol acyltransferase" evidence="7">
    <location>
        <begin position="147"/>
        <end position="276"/>
    </location>
</feature>
<evidence type="ECO:0000259" key="7">
    <source>
        <dbReference type="SMART" id="SM00563"/>
    </source>
</evidence>
<dbReference type="STRING" id="6573.A0A210QCY9"/>
<name>A0A210QCY9_MIZYE</name>
<evidence type="ECO:0000256" key="4">
    <source>
        <dbReference type="ARBA" id="ARBA00023136"/>
    </source>
</evidence>
<dbReference type="Proteomes" id="UP000242188">
    <property type="component" value="Unassembled WGS sequence"/>
</dbReference>
<dbReference type="GO" id="GO:0006631">
    <property type="term" value="P:fatty acid metabolic process"/>
    <property type="evidence" value="ECO:0007669"/>
    <property type="project" value="TreeGrafter"/>
</dbReference>
<evidence type="ECO:0000256" key="6">
    <source>
        <dbReference type="PIRNR" id="PIRNR000437"/>
    </source>
</evidence>
<dbReference type="GO" id="GO:0005778">
    <property type="term" value="C:peroxisomal membrane"/>
    <property type="evidence" value="ECO:0007669"/>
    <property type="project" value="TreeGrafter"/>
</dbReference>
<evidence type="ECO:0000256" key="2">
    <source>
        <dbReference type="ARBA" id="ARBA00007937"/>
    </source>
</evidence>
<dbReference type="GO" id="GO:0008611">
    <property type="term" value="P:ether lipid biosynthetic process"/>
    <property type="evidence" value="ECO:0007669"/>
    <property type="project" value="TreeGrafter"/>
</dbReference>
<sequence length="693" mass="79665">MEEQSRNVWIKQDDPKLVSSRHKDIFEDILEDRRHSSDVGWCLRTRDVPTYKNNKTRTIGQIKEHVLASDRVKYAVEQVCMESGLPTDEVWGQTKEILEEMSHNLKLGAIRGFAVFLVKVLKALFKRIYVNEEGIQKVRAMIKEYPILLTPSHRSYFDFLLMSFVFYHYDLPLPVIAAAMDFMGMKFFGWLLRNSGAFYIRRSFGDDQLYWAVFTEYVQTQICNSDHPLEFYVEGTRSRTAKSYCPKFGMLSASLEPYFKAHIPDIMVIPVSISYDKILEEKLYAYELLGVPKPKESTSALFKARNILSEDFGNVHIHFGDPLSIREYSVGKVDRSIHNLAPRYIASLSAQETDLLKSLAYDIVLLHLKHMVISPWSLTAAVMVQNKEGISMRQLVREVEWLKRHALNLGAYIDWPGNESSDTVVRSTLQLHKNIVAINKEDVIELISMDVPSHVSEDQLMQSAAQHLMLSIYRNQLMHIFVRVAMVSLTINACTQDTLPLDDLYNKYVFLEHLLNRDFIFHPEHTKLDFEHSLLTLTHNCGVVIKDDCILIKSSTNKYTTFFSQMFEPFLLGYWIMCRCLLSSHIDVHGKPKAKPPKVITKEAQMLSARLLREGAIKHLEVLSLDILSNGLHALHHMNAVSKEKRDGQAYMYPNAIVLTNVCEQLEKFLDVPQIPMTSILVESKTVVINAKL</sequence>
<dbReference type="GO" id="GO:0019432">
    <property type="term" value="P:triglyceride biosynthetic process"/>
    <property type="evidence" value="ECO:0007669"/>
    <property type="project" value="TreeGrafter"/>
</dbReference>
<dbReference type="Pfam" id="PF19277">
    <property type="entry name" value="GPAT_C"/>
    <property type="match status" value="1"/>
</dbReference>
<dbReference type="InterPro" id="IPR002123">
    <property type="entry name" value="Plipid/glycerol_acylTrfase"/>
</dbReference>
<comment type="similarity">
    <text evidence="2 6">Belongs to the GPAT/DAPAT family.</text>
</comment>
<dbReference type="GO" id="GO:0004366">
    <property type="term" value="F:glycerol-3-phosphate O-acyltransferase activity"/>
    <property type="evidence" value="ECO:0007669"/>
    <property type="project" value="TreeGrafter"/>
</dbReference>
<organism evidence="8 9">
    <name type="scientific">Mizuhopecten yessoensis</name>
    <name type="common">Japanese scallop</name>
    <name type="synonym">Patinopecten yessoensis</name>
    <dbReference type="NCBI Taxonomy" id="6573"/>
    <lineage>
        <taxon>Eukaryota</taxon>
        <taxon>Metazoa</taxon>
        <taxon>Spiralia</taxon>
        <taxon>Lophotrochozoa</taxon>
        <taxon>Mollusca</taxon>
        <taxon>Bivalvia</taxon>
        <taxon>Autobranchia</taxon>
        <taxon>Pteriomorphia</taxon>
        <taxon>Pectinida</taxon>
        <taxon>Pectinoidea</taxon>
        <taxon>Pectinidae</taxon>
        <taxon>Mizuhopecten</taxon>
    </lineage>
</organism>
<dbReference type="PIRSF" id="PIRSF000437">
    <property type="entry name" value="GPAT_DHAPAT"/>
    <property type="match status" value="1"/>
</dbReference>
<dbReference type="InterPro" id="IPR045520">
    <property type="entry name" value="GPAT/DHAPAT_C"/>
</dbReference>
<dbReference type="PANTHER" id="PTHR12563:SF17">
    <property type="entry name" value="DIHYDROXYACETONE PHOSPHATE ACYLTRANSFERASE"/>
    <property type="match status" value="1"/>
</dbReference>
<keyword evidence="9" id="KW-1185">Reference proteome</keyword>
<dbReference type="AlphaFoldDB" id="A0A210QCY9"/>
<evidence type="ECO:0000256" key="5">
    <source>
        <dbReference type="ARBA" id="ARBA00023315"/>
    </source>
</evidence>
<evidence type="ECO:0000313" key="8">
    <source>
        <dbReference type="EMBL" id="OWF46590.1"/>
    </source>
</evidence>
<dbReference type="OrthoDB" id="10255570at2759"/>
<dbReference type="SUPFAM" id="SSF69593">
    <property type="entry name" value="Glycerol-3-phosphate (1)-acyltransferase"/>
    <property type="match status" value="1"/>
</dbReference>
<dbReference type="GO" id="GO:0031966">
    <property type="term" value="C:mitochondrial membrane"/>
    <property type="evidence" value="ECO:0007669"/>
    <property type="project" value="TreeGrafter"/>
</dbReference>
<keyword evidence="3 6" id="KW-0808">Transferase</keyword>
<protein>
    <submittedName>
        <fullName evidence="8">Dihydroxyacetone phosphate acyltransferase</fullName>
    </submittedName>
</protein>
<dbReference type="EMBL" id="NEDP02004132">
    <property type="protein sequence ID" value="OWF46590.1"/>
    <property type="molecule type" value="Genomic_DNA"/>
</dbReference>
<dbReference type="GO" id="GO:0008654">
    <property type="term" value="P:phospholipid biosynthetic process"/>
    <property type="evidence" value="ECO:0007669"/>
    <property type="project" value="TreeGrafter"/>
</dbReference>
<comment type="subcellular location">
    <subcellularLocation>
        <location evidence="1">Endomembrane system</location>
        <topology evidence="1">Peripheral membrane protein</topology>
    </subcellularLocation>
</comment>
<dbReference type="InterPro" id="IPR041728">
    <property type="entry name" value="GPAT/DHAPAT_LPLAT"/>
</dbReference>
<dbReference type="SMART" id="SM00563">
    <property type="entry name" value="PlsC"/>
    <property type="match status" value="1"/>
</dbReference>
<dbReference type="PANTHER" id="PTHR12563">
    <property type="entry name" value="GLYCEROL-3-PHOSPHATE ACYLTRANSFERASE"/>
    <property type="match status" value="1"/>
</dbReference>
<dbReference type="Pfam" id="PF01553">
    <property type="entry name" value="Acyltransferase"/>
    <property type="match status" value="1"/>
</dbReference>